<dbReference type="OrthoDB" id="3267074at2759"/>
<sequence length="89" mass="10542">IAQLRTGHIPLNQHLFRIHRSETPTCPHCQSLTVETIRHYLLECPHYQNERHILRQKLKRKADSLSFLLTKPEAIKPLLGYIHTTKHFK</sequence>
<keyword evidence="2" id="KW-1185">Reference proteome</keyword>
<evidence type="ECO:0000313" key="1">
    <source>
        <dbReference type="EMBL" id="KIM86110.1"/>
    </source>
</evidence>
<name>A0A0C3FPQ5_PILCF</name>
<feature type="non-terminal residue" evidence="1">
    <location>
        <position position="89"/>
    </location>
</feature>
<accession>A0A0C3FPQ5</accession>
<feature type="non-terminal residue" evidence="1">
    <location>
        <position position="1"/>
    </location>
</feature>
<evidence type="ECO:0008006" key="3">
    <source>
        <dbReference type="Google" id="ProtNLM"/>
    </source>
</evidence>
<dbReference type="AlphaFoldDB" id="A0A0C3FPQ5"/>
<dbReference type="STRING" id="765440.A0A0C3FPQ5"/>
<evidence type="ECO:0000313" key="2">
    <source>
        <dbReference type="Proteomes" id="UP000054166"/>
    </source>
</evidence>
<dbReference type="HOGENOM" id="CLU_146165_1_0_1"/>
<reference evidence="2" key="2">
    <citation type="submission" date="2015-01" db="EMBL/GenBank/DDBJ databases">
        <title>Evolutionary Origins and Diversification of the Mycorrhizal Mutualists.</title>
        <authorList>
            <consortium name="DOE Joint Genome Institute"/>
            <consortium name="Mycorrhizal Genomics Consortium"/>
            <person name="Kohler A."/>
            <person name="Kuo A."/>
            <person name="Nagy L.G."/>
            <person name="Floudas D."/>
            <person name="Copeland A."/>
            <person name="Barry K.W."/>
            <person name="Cichocki N."/>
            <person name="Veneault-Fourrey C."/>
            <person name="LaButti K."/>
            <person name="Lindquist E.A."/>
            <person name="Lipzen A."/>
            <person name="Lundell T."/>
            <person name="Morin E."/>
            <person name="Murat C."/>
            <person name="Riley R."/>
            <person name="Ohm R."/>
            <person name="Sun H."/>
            <person name="Tunlid A."/>
            <person name="Henrissat B."/>
            <person name="Grigoriev I.V."/>
            <person name="Hibbett D.S."/>
            <person name="Martin F."/>
        </authorList>
    </citation>
    <scope>NUCLEOTIDE SEQUENCE [LARGE SCALE GENOMIC DNA]</scope>
    <source>
        <strain evidence="2">F 1598</strain>
    </source>
</reference>
<protein>
    <recommendedName>
        <fullName evidence="3">Reverse transcriptase zinc-binding domain-containing protein</fullName>
    </recommendedName>
</protein>
<dbReference type="InParanoid" id="A0A0C3FPQ5"/>
<reference evidence="1 2" key="1">
    <citation type="submission" date="2014-04" db="EMBL/GenBank/DDBJ databases">
        <authorList>
            <consortium name="DOE Joint Genome Institute"/>
            <person name="Kuo A."/>
            <person name="Tarkka M."/>
            <person name="Buscot F."/>
            <person name="Kohler A."/>
            <person name="Nagy L.G."/>
            <person name="Floudas D."/>
            <person name="Copeland A."/>
            <person name="Barry K.W."/>
            <person name="Cichocki N."/>
            <person name="Veneault-Fourrey C."/>
            <person name="LaButti K."/>
            <person name="Lindquist E.A."/>
            <person name="Lipzen A."/>
            <person name="Lundell T."/>
            <person name="Morin E."/>
            <person name="Murat C."/>
            <person name="Sun H."/>
            <person name="Tunlid A."/>
            <person name="Henrissat B."/>
            <person name="Grigoriev I.V."/>
            <person name="Hibbett D.S."/>
            <person name="Martin F."/>
            <person name="Nordberg H.P."/>
            <person name="Cantor M.N."/>
            <person name="Hua S.X."/>
        </authorList>
    </citation>
    <scope>NUCLEOTIDE SEQUENCE [LARGE SCALE GENOMIC DNA]</scope>
    <source>
        <strain evidence="1 2">F 1598</strain>
    </source>
</reference>
<dbReference type="EMBL" id="KN832983">
    <property type="protein sequence ID" value="KIM86110.1"/>
    <property type="molecule type" value="Genomic_DNA"/>
</dbReference>
<proteinExistence type="predicted"/>
<dbReference type="Proteomes" id="UP000054166">
    <property type="component" value="Unassembled WGS sequence"/>
</dbReference>
<organism evidence="1 2">
    <name type="scientific">Piloderma croceum (strain F 1598)</name>
    <dbReference type="NCBI Taxonomy" id="765440"/>
    <lineage>
        <taxon>Eukaryota</taxon>
        <taxon>Fungi</taxon>
        <taxon>Dikarya</taxon>
        <taxon>Basidiomycota</taxon>
        <taxon>Agaricomycotina</taxon>
        <taxon>Agaricomycetes</taxon>
        <taxon>Agaricomycetidae</taxon>
        <taxon>Atheliales</taxon>
        <taxon>Atheliaceae</taxon>
        <taxon>Piloderma</taxon>
    </lineage>
</organism>
<gene>
    <name evidence="1" type="ORF">PILCRDRAFT_37874</name>
</gene>